<dbReference type="PROSITE" id="PS00856">
    <property type="entry name" value="GUANYLATE_KINASE_1"/>
    <property type="match status" value="1"/>
</dbReference>
<dbReference type="CDD" id="cd00071">
    <property type="entry name" value="GMPK"/>
    <property type="match status" value="1"/>
</dbReference>
<protein>
    <submittedName>
        <fullName evidence="8 9">Guanylate kinase-like domain-containing protein</fullName>
    </submittedName>
</protein>
<dbReference type="AlphaFoldDB" id="A0A7I4Y0G4"/>
<feature type="compositionally biased region" description="Basic and acidic residues" evidence="4">
    <location>
        <begin position="71"/>
        <end position="85"/>
    </location>
</feature>
<dbReference type="InterPro" id="IPR001452">
    <property type="entry name" value="SH3_domain"/>
</dbReference>
<dbReference type="PANTHER" id="PTHR23122">
    <property type="entry name" value="MEMBRANE-ASSOCIATED GUANYLATE KINASE MAGUK"/>
    <property type="match status" value="1"/>
</dbReference>
<feature type="region of interest" description="Disordered" evidence="4">
    <location>
        <begin position="58"/>
        <end position="94"/>
    </location>
</feature>
<dbReference type="OrthoDB" id="65789at2759"/>
<evidence type="ECO:0000259" key="5">
    <source>
        <dbReference type="PROSITE" id="PS50002"/>
    </source>
</evidence>
<name>A0A7I4Y0G4_HAECO</name>
<evidence type="ECO:0000256" key="4">
    <source>
        <dbReference type="SAM" id="MobiDB-lite"/>
    </source>
</evidence>
<evidence type="ECO:0000313" key="7">
    <source>
        <dbReference type="Proteomes" id="UP000025227"/>
    </source>
</evidence>
<dbReference type="Gene3D" id="3.40.50.300">
    <property type="entry name" value="P-loop containing nucleotide triphosphate hydrolases"/>
    <property type="match status" value="1"/>
</dbReference>
<proteinExistence type="inferred from homology"/>
<dbReference type="InterPro" id="IPR027417">
    <property type="entry name" value="P-loop_NTPase"/>
</dbReference>
<evidence type="ECO:0000313" key="8">
    <source>
        <dbReference type="WBParaSite" id="HCON_00028330-00001"/>
    </source>
</evidence>
<dbReference type="Pfam" id="PF00625">
    <property type="entry name" value="Guanylate_kin"/>
    <property type="match status" value="1"/>
</dbReference>
<feature type="domain" description="SH3" evidence="5">
    <location>
        <begin position="216"/>
        <end position="284"/>
    </location>
</feature>
<keyword evidence="2 3" id="KW-0728">SH3 domain</keyword>
<dbReference type="WBParaSite" id="HCON_00028330-00002">
    <property type="protein sequence ID" value="HCON_00028330-00002"/>
    <property type="gene ID" value="HCON_00028330"/>
</dbReference>
<evidence type="ECO:0000256" key="1">
    <source>
        <dbReference type="ARBA" id="ARBA00007014"/>
    </source>
</evidence>
<dbReference type="SMART" id="SM00072">
    <property type="entry name" value="GuKc"/>
    <property type="match status" value="1"/>
</dbReference>
<keyword evidence="7" id="KW-1185">Reference proteome</keyword>
<accession>A0A7I4Y0G4</accession>
<sequence length="488" mass="54485">MPGARLFQRDRLVQIALARAPAMADDNQELTALRSNADNLGKCLHALLERIETLEGKSREVTQNDTSVVNHENDHDDRNHRKEEQVEISDTVSTDPVTGVKKRTIVTERVLTTKTFHALSLDPTPSMAPISNGRILSPGYQARAVHIDAKQLNQIEVEKISGQLVVTRVNASANHDIHPGDTITHVNGKAAVDHSSITGLTGRITLTLVPTAIHGAPSVFYRVNADYNSDLDDSRICRWLSIDVKKGDVVQIMSQDDNWIQARKVNDLSRVGYLPASLSKEKVAMLCPFGRRVLVLLGAVGVGRRTLKSMLLHAAPQYFATVVPLTSRQARPGEQEGREYHFVTKGEMLRKIRDGEMVEWGELDGQLYGTSADSVRAVVRSGRMCVLDCAPQALSYLYNSEFMPFVVHIVPPQLEEFLQLENLRHHRRPVDQLSKVCAESDQIANGPHANQIHLTLMNRNLDVTFKRLTDALELLRSDTQWVPESWMS</sequence>
<dbReference type="InterPro" id="IPR008144">
    <property type="entry name" value="Guanylate_kin-like_dom"/>
</dbReference>
<dbReference type="SUPFAM" id="SSF52540">
    <property type="entry name" value="P-loop containing nucleoside triphosphate hydrolases"/>
    <property type="match status" value="1"/>
</dbReference>
<dbReference type="Proteomes" id="UP000025227">
    <property type="component" value="Unplaced"/>
</dbReference>
<dbReference type="InterPro" id="IPR050716">
    <property type="entry name" value="MAGUK"/>
</dbReference>
<dbReference type="InterPro" id="IPR020590">
    <property type="entry name" value="Guanylate_kinase_CS"/>
</dbReference>
<dbReference type="PROSITE" id="PS50002">
    <property type="entry name" value="SH3"/>
    <property type="match status" value="1"/>
</dbReference>
<organism evidence="7 9">
    <name type="scientific">Haemonchus contortus</name>
    <name type="common">Barber pole worm</name>
    <dbReference type="NCBI Taxonomy" id="6289"/>
    <lineage>
        <taxon>Eukaryota</taxon>
        <taxon>Metazoa</taxon>
        <taxon>Ecdysozoa</taxon>
        <taxon>Nematoda</taxon>
        <taxon>Chromadorea</taxon>
        <taxon>Rhabditida</taxon>
        <taxon>Rhabditina</taxon>
        <taxon>Rhabditomorpha</taxon>
        <taxon>Strongyloidea</taxon>
        <taxon>Trichostrongylidae</taxon>
        <taxon>Haemonchus</taxon>
    </lineage>
</organism>
<evidence type="ECO:0000256" key="3">
    <source>
        <dbReference type="PROSITE-ProRule" id="PRU00192"/>
    </source>
</evidence>
<evidence type="ECO:0000259" key="6">
    <source>
        <dbReference type="PROSITE" id="PS50052"/>
    </source>
</evidence>
<dbReference type="InterPro" id="IPR008145">
    <property type="entry name" value="GK/Ca_channel_bsu"/>
</dbReference>
<feature type="domain" description="Guanylate kinase-like" evidence="6">
    <location>
        <begin position="291"/>
        <end position="473"/>
    </location>
</feature>
<reference evidence="8 9" key="1">
    <citation type="submission" date="2020-12" db="UniProtKB">
        <authorList>
            <consortium name="WormBaseParasite"/>
        </authorList>
    </citation>
    <scope>IDENTIFICATION</scope>
    <source>
        <strain evidence="8 9">MHco3</strain>
    </source>
</reference>
<evidence type="ECO:0000313" key="9">
    <source>
        <dbReference type="WBParaSite" id="HCON_00028330-00002"/>
    </source>
</evidence>
<dbReference type="PROSITE" id="PS50052">
    <property type="entry name" value="GUANYLATE_KINASE_2"/>
    <property type="match status" value="1"/>
</dbReference>
<dbReference type="WBParaSite" id="HCON_00028330-00001">
    <property type="protein sequence ID" value="HCON_00028330-00001"/>
    <property type="gene ID" value="HCON_00028330"/>
</dbReference>
<dbReference type="SUPFAM" id="SSF50044">
    <property type="entry name" value="SH3-domain"/>
    <property type="match status" value="1"/>
</dbReference>
<dbReference type="InterPro" id="IPR036028">
    <property type="entry name" value="SH3-like_dom_sf"/>
</dbReference>
<dbReference type="Gene3D" id="2.30.30.40">
    <property type="entry name" value="SH3 Domains"/>
    <property type="match status" value="1"/>
</dbReference>
<evidence type="ECO:0000256" key="2">
    <source>
        <dbReference type="ARBA" id="ARBA00022443"/>
    </source>
</evidence>
<dbReference type="OMA" id="YNAEFMP"/>
<comment type="similarity">
    <text evidence="1">Belongs to the MAGUK family.</text>
</comment>